<proteinExistence type="predicted"/>
<keyword evidence="1" id="KW-1133">Transmembrane helix</keyword>
<dbReference type="InterPro" id="IPR038975">
    <property type="entry name" value="THNL"/>
</dbReference>
<evidence type="ECO:0000313" key="3">
    <source>
        <dbReference type="Proteomes" id="UP000028999"/>
    </source>
</evidence>
<organism evidence="2 3">
    <name type="scientific">Brassica napus</name>
    <name type="common">Rape</name>
    <dbReference type="NCBI Taxonomy" id="3708"/>
    <lineage>
        <taxon>Eukaryota</taxon>
        <taxon>Viridiplantae</taxon>
        <taxon>Streptophyta</taxon>
        <taxon>Embryophyta</taxon>
        <taxon>Tracheophyta</taxon>
        <taxon>Spermatophyta</taxon>
        <taxon>Magnoliopsida</taxon>
        <taxon>eudicotyledons</taxon>
        <taxon>Gunneridae</taxon>
        <taxon>Pentapetalae</taxon>
        <taxon>rosids</taxon>
        <taxon>malvids</taxon>
        <taxon>Brassicales</taxon>
        <taxon>Brassicaceae</taxon>
        <taxon>Brassiceae</taxon>
        <taxon>Brassica</taxon>
    </lineage>
</organism>
<dbReference type="Proteomes" id="UP000028999">
    <property type="component" value="Unassembled WGS sequence"/>
</dbReference>
<dbReference type="PaxDb" id="3708-A0A078F883"/>
<name>A0A078F883_BRANA</name>
<gene>
    <name evidence="2" type="primary">BnaC05g23980D</name>
    <name evidence="2" type="ORF">GSBRNA2T00031096001</name>
</gene>
<dbReference type="Gramene" id="CDY09521">
    <property type="protein sequence ID" value="CDY09521"/>
    <property type="gene ID" value="GSBRNA2T00031096001"/>
</dbReference>
<feature type="transmembrane region" description="Helical" evidence="1">
    <location>
        <begin position="6"/>
        <end position="24"/>
    </location>
</feature>
<accession>A0A078F883</accession>
<keyword evidence="3" id="KW-1185">Reference proteome</keyword>
<sequence>MGSKRVNIIFITMMVVMVMENFVVQTQAQDTLSFRTCYPGCINGCAIEKQLPKLLLCPFTCLFTCLAPPTSNIPPPPSQMIFPKKIDHIDYFCKLGCATHHCASLSFLRRLSNLRFLVGHFCLRFWVFGEDLCVLNKLSYWLKL</sequence>
<dbReference type="OMA" id="CINGCAI"/>
<dbReference type="PANTHER" id="PTHR36312:SF11">
    <property type="entry name" value="GENOME ASSEMBLY, CHROMOSOME: A05"/>
    <property type="match status" value="1"/>
</dbReference>
<dbReference type="AlphaFoldDB" id="A0A078F883"/>
<reference evidence="2 3" key="1">
    <citation type="journal article" date="2014" name="Science">
        <title>Plant genetics. Early allopolyploid evolution in the post-Neolithic Brassica napus oilseed genome.</title>
        <authorList>
            <person name="Chalhoub B."/>
            <person name="Denoeud F."/>
            <person name="Liu S."/>
            <person name="Parkin I.A."/>
            <person name="Tang H."/>
            <person name="Wang X."/>
            <person name="Chiquet J."/>
            <person name="Belcram H."/>
            <person name="Tong C."/>
            <person name="Samans B."/>
            <person name="Correa M."/>
            <person name="Da Silva C."/>
            <person name="Just J."/>
            <person name="Falentin C."/>
            <person name="Koh C.S."/>
            <person name="Le Clainche I."/>
            <person name="Bernard M."/>
            <person name="Bento P."/>
            <person name="Noel B."/>
            <person name="Labadie K."/>
            <person name="Alberti A."/>
            <person name="Charles M."/>
            <person name="Arnaud D."/>
            <person name="Guo H."/>
            <person name="Daviaud C."/>
            <person name="Alamery S."/>
            <person name="Jabbari K."/>
            <person name="Zhao M."/>
            <person name="Edger P.P."/>
            <person name="Chelaifa H."/>
            <person name="Tack D."/>
            <person name="Lassalle G."/>
            <person name="Mestiri I."/>
            <person name="Schnel N."/>
            <person name="Le Paslier M.C."/>
            <person name="Fan G."/>
            <person name="Renault V."/>
            <person name="Bayer P.E."/>
            <person name="Golicz A.A."/>
            <person name="Manoli S."/>
            <person name="Lee T.H."/>
            <person name="Thi V.H."/>
            <person name="Chalabi S."/>
            <person name="Hu Q."/>
            <person name="Fan C."/>
            <person name="Tollenaere R."/>
            <person name="Lu Y."/>
            <person name="Battail C."/>
            <person name="Shen J."/>
            <person name="Sidebottom C.H."/>
            <person name="Wang X."/>
            <person name="Canaguier A."/>
            <person name="Chauveau A."/>
            <person name="Berard A."/>
            <person name="Deniot G."/>
            <person name="Guan M."/>
            <person name="Liu Z."/>
            <person name="Sun F."/>
            <person name="Lim Y.P."/>
            <person name="Lyons E."/>
            <person name="Town C.D."/>
            <person name="Bancroft I."/>
            <person name="Wang X."/>
            <person name="Meng J."/>
            <person name="Ma J."/>
            <person name="Pires J.C."/>
            <person name="King G.J."/>
            <person name="Brunel D."/>
            <person name="Delourme R."/>
            <person name="Renard M."/>
            <person name="Aury J.M."/>
            <person name="Adams K.L."/>
            <person name="Batley J."/>
            <person name="Snowdon R.J."/>
            <person name="Tost J."/>
            <person name="Edwards D."/>
            <person name="Zhou Y."/>
            <person name="Hua W."/>
            <person name="Sharpe A.G."/>
            <person name="Paterson A.H."/>
            <person name="Guan C."/>
            <person name="Wincker P."/>
        </authorList>
    </citation>
    <scope>NUCLEOTIDE SEQUENCE [LARGE SCALE GENOMIC DNA]</scope>
    <source>
        <strain evidence="3">cv. Darmor-bzh</strain>
    </source>
</reference>
<evidence type="ECO:0000313" key="2">
    <source>
        <dbReference type="EMBL" id="CDY09521.1"/>
    </source>
</evidence>
<evidence type="ECO:0000256" key="1">
    <source>
        <dbReference type="SAM" id="Phobius"/>
    </source>
</evidence>
<keyword evidence="1" id="KW-0472">Membrane</keyword>
<dbReference type="PANTHER" id="PTHR36312">
    <property type="entry name" value="THIONIN-LIKE PROTEIN 1"/>
    <property type="match status" value="1"/>
</dbReference>
<keyword evidence="1" id="KW-0812">Transmembrane</keyword>
<protein>
    <submittedName>
        <fullName evidence="2">BnaC05g23980D protein</fullName>
    </submittedName>
</protein>
<dbReference type="EMBL" id="LK031997">
    <property type="protein sequence ID" value="CDY09521.1"/>
    <property type="molecule type" value="Genomic_DNA"/>
</dbReference>